<dbReference type="PROSITE" id="PS50970">
    <property type="entry name" value="HCY"/>
    <property type="match status" value="1"/>
</dbReference>
<dbReference type="EMBL" id="QOHO01000030">
    <property type="protein sequence ID" value="RFZ78878.1"/>
    <property type="molecule type" value="Genomic_DNA"/>
</dbReference>
<dbReference type="InterPro" id="IPR003726">
    <property type="entry name" value="HCY_dom"/>
</dbReference>
<evidence type="ECO:0000256" key="1">
    <source>
        <dbReference type="ARBA" id="ARBA00022603"/>
    </source>
</evidence>
<evidence type="ECO:0000256" key="4">
    <source>
        <dbReference type="ARBA" id="ARBA00022833"/>
    </source>
</evidence>
<dbReference type="RefSeq" id="WP_117417053.1">
    <property type="nucleotide sequence ID" value="NZ_BRPJ01000097.1"/>
</dbReference>
<feature type="domain" description="Hcy-binding" evidence="7">
    <location>
        <begin position="3"/>
        <end position="309"/>
    </location>
</feature>
<dbReference type="GO" id="GO:0032259">
    <property type="term" value="P:methylation"/>
    <property type="evidence" value="ECO:0007669"/>
    <property type="project" value="UniProtKB-KW"/>
</dbReference>
<evidence type="ECO:0000313" key="9">
    <source>
        <dbReference type="EMBL" id="RFZ78878.1"/>
    </source>
</evidence>
<dbReference type="Proteomes" id="UP000260680">
    <property type="component" value="Unassembled WGS sequence"/>
</dbReference>
<dbReference type="FunFam" id="3.20.20.330:FF:000002">
    <property type="entry name" value="Homocysteine S-methyltransferase"/>
    <property type="match status" value="1"/>
</dbReference>
<feature type="binding site" evidence="6">
    <location>
        <position position="294"/>
    </location>
    <ligand>
        <name>Zn(2+)</name>
        <dbReference type="ChEBI" id="CHEBI:29105"/>
    </ligand>
</feature>
<evidence type="ECO:0000256" key="5">
    <source>
        <dbReference type="ARBA" id="ARBA00076752"/>
    </source>
</evidence>
<evidence type="ECO:0000313" key="8">
    <source>
        <dbReference type="EMBL" id="GLB32587.1"/>
    </source>
</evidence>
<comment type="caution">
    <text evidence="9">The sequence shown here is derived from an EMBL/GenBank/DDBJ whole genome shotgun (WGS) entry which is preliminary data.</text>
</comment>
<reference evidence="8 11" key="2">
    <citation type="journal article" date="2024" name="Int. J. Syst. Evol. Microbiol.">
        <title>Lacrimispora brassicae sp. nov. isolated from fermented cabbage, and proposal of Clostridium indicum Gundawar et al. 2019 and Clostridium methoxybenzovorans Mechichi et al. 1999 as heterotypic synonyms of Lacrimispora amygdalina (Parshina et al. 2003) Haas and Blanchard 2020 and Lacrimispora indolis (McClung and McCoy 1957) Haas and Blanchard 2020, respectively.</title>
        <authorList>
            <person name="Kobayashi H."/>
            <person name="Tanizawa Y."/>
            <person name="Sakamoto M."/>
            <person name="Ohkuma M."/>
            <person name="Tohno M."/>
        </authorList>
    </citation>
    <scope>NUCLEOTIDE SEQUENCE [LARGE SCALE GENOMIC DNA]</scope>
    <source>
        <strain evidence="8 11">DSM 12857</strain>
    </source>
</reference>
<keyword evidence="11" id="KW-1185">Reference proteome</keyword>
<evidence type="ECO:0000313" key="11">
    <source>
        <dbReference type="Proteomes" id="UP001419084"/>
    </source>
</evidence>
<evidence type="ECO:0000256" key="2">
    <source>
        <dbReference type="ARBA" id="ARBA00022679"/>
    </source>
</evidence>
<keyword evidence="3 6" id="KW-0479">Metal-binding</keyword>
<dbReference type="GO" id="GO:0046872">
    <property type="term" value="F:metal ion binding"/>
    <property type="evidence" value="ECO:0007669"/>
    <property type="project" value="UniProtKB-KW"/>
</dbReference>
<name>A0A3E2NCZ1_9FIRM</name>
<evidence type="ECO:0000256" key="3">
    <source>
        <dbReference type="ARBA" id="ARBA00022723"/>
    </source>
</evidence>
<keyword evidence="2 6" id="KW-0808">Transferase</keyword>
<dbReference type="EMBL" id="BRPJ01000097">
    <property type="protein sequence ID" value="GLB32587.1"/>
    <property type="molecule type" value="Genomic_DNA"/>
</dbReference>
<dbReference type="InterPro" id="IPR051486">
    <property type="entry name" value="Hcy_S-methyltransferase"/>
</dbReference>
<dbReference type="GO" id="GO:0008898">
    <property type="term" value="F:S-adenosylmethionine-homocysteine S-methyltransferase activity"/>
    <property type="evidence" value="ECO:0007669"/>
    <property type="project" value="TreeGrafter"/>
</dbReference>
<accession>A0A3E2NCZ1</accession>
<dbReference type="Gene3D" id="3.20.20.330">
    <property type="entry name" value="Homocysteine-binding-like domain"/>
    <property type="match status" value="1"/>
</dbReference>
<feature type="binding site" evidence="6">
    <location>
        <position position="295"/>
    </location>
    <ligand>
        <name>Zn(2+)</name>
        <dbReference type="ChEBI" id="CHEBI:29105"/>
    </ligand>
</feature>
<keyword evidence="4 6" id="KW-0862">Zinc</keyword>
<gene>
    <name evidence="8" type="primary">mmuM</name>
    <name evidence="9" type="ORF">DS742_10985</name>
    <name evidence="8" type="ORF">LAD12857_45100</name>
</gene>
<comment type="cofactor">
    <cofactor evidence="6">
        <name>Zn(2+)</name>
        <dbReference type="ChEBI" id="CHEBI:29105"/>
    </cofactor>
</comment>
<evidence type="ECO:0000313" key="10">
    <source>
        <dbReference type="Proteomes" id="UP000260680"/>
    </source>
</evidence>
<dbReference type="OrthoDB" id="9803687at2"/>
<evidence type="ECO:0000259" key="7">
    <source>
        <dbReference type="PROSITE" id="PS50970"/>
    </source>
</evidence>
<proteinExistence type="predicted"/>
<reference evidence="9 10" key="1">
    <citation type="submission" date="2018-07" db="EMBL/GenBank/DDBJ databases">
        <title>New species, Clostridium PI-S10-A1B.</title>
        <authorList>
            <person name="Krishna G."/>
            <person name="Summeta K."/>
            <person name="Shikha S."/>
            <person name="Prabhu P.B."/>
            <person name="Suresh K."/>
        </authorList>
    </citation>
    <scope>NUCLEOTIDE SEQUENCE [LARGE SCALE GENOMIC DNA]</scope>
    <source>
        <strain evidence="9 10">PI-S10-A1B</strain>
    </source>
</reference>
<sequence>MRTSFDEIRKEKDLIILDGAMATELEKKGLDLNDELWSAKVLESQPQAISEVHYDYFKNGADAGTSASYQASIAGFLKKGYSEREAKDFIARSMELLLETRSRWWEEEGKSTGRCLPLAVGSIGPYGAYLADGSEYTGNYQVSEKELEEFHRDRMEILKEAGAEMFALETFPCLYEAVVCARVMEQLDADYYISFSFKNSSQINGGDTIEACVKALGGLKHLKAVGVNCTQPNLVTEIIRTYKLHTPLPIVAYPNSGETYDACCKKWHGVKEPGLYGQWAANWYEAGAGLIGGCCRTTPEDIHEIFTWYQKYR</sequence>
<feature type="binding site" evidence="6">
    <location>
        <position position="229"/>
    </location>
    <ligand>
        <name>Zn(2+)</name>
        <dbReference type="ChEBI" id="CHEBI:29105"/>
    </ligand>
</feature>
<dbReference type="PANTHER" id="PTHR46015:SF1">
    <property type="entry name" value="HOMOCYSTEINE S-METHYLTRANSFERASE-LIKE ISOFORM 1"/>
    <property type="match status" value="1"/>
</dbReference>
<organism evidence="9 10">
    <name type="scientific">Lacrimispora amygdalina</name>
    <dbReference type="NCBI Taxonomy" id="253257"/>
    <lineage>
        <taxon>Bacteria</taxon>
        <taxon>Bacillati</taxon>
        <taxon>Bacillota</taxon>
        <taxon>Clostridia</taxon>
        <taxon>Lachnospirales</taxon>
        <taxon>Lachnospiraceae</taxon>
        <taxon>Lacrimispora</taxon>
    </lineage>
</organism>
<dbReference type="InterPro" id="IPR036589">
    <property type="entry name" value="HCY_dom_sf"/>
</dbReference>
<protein>
    <recommendedName>
        <fullName evidence="5">S-methylmethionine:homocysteine methyltransferase</fullName>
    </recommendedName>
</protein>
<dbReference type="GO" id="GO:0033528">
    <property type="term" value="P:S-methylmethionine cycle"/>
    <property type="evidence" value="ECO:0007669"/>
    <property type="project" value="TreeGrafter"/>
</dbReference>
<dbReference type="AlphaFoldDB" id="A0A3E2NCZ1"/>
<dbReference type="SUPFAM" id="SSF82282">
    <property type="entry name" value="Homocysteine S-methyltransferase"/>
    <property type="match status" value="1"/>
</dbReference>
<dbReference type="Proteomes" id="UP001419084">
    <property type="component" value="Unassembled WGS sequence"/>
</dbReference>
<dbReference type="PANTHER" id="PTHR46015">
    <property type="entry name" value="ZGC:172121"/>
    <property type="match status" value="1"/>
</dbReference>
<keyword evidence="1 6" id="KW-0489">Methyltransferase</keyword>
<dbReference type="NCBIfam" id="NF007020">
    <property type="entry name" value="PRK09485.1"/>
    <property type="match status" value="1"/>
</dbReference>
<evidence type="ECO:0000256" key="6">
    <source>
        <dbReference type="PROSITE-ProRule" id="PRU00333"/>
    </source>
</evidence>
<dbReference type="Pfam" id="PF02574">
    <property type="entry name" value="S-methyl_trans"/>
    <property type="match status" value="1"/>
</dbReference>
<dbReference type="GO" id="GO:0009086">
    <property type="term" value="P:methionine biosynthetic process"/>
    <property type="evidence" value="ECO:0007669"/>
    <property type="project" value="TreeGrafter"/>
</dbReference>